<dbReference type="GeneID" id="17277640"/>
<dbReference type="EnsemblProtists" id="EOD32368">
    <property type="protein sequence ID" value="EOD32368"/>
    <property type="gene ID" value="EMIHUDRAFT_230897"/>
</dbReference>
<reference evidence="1" key="2">
    <citation type="submission" date="2024-10" db="UniProtKB">
        <authorList>
            <consortium name="EnsemblProtists"/>
        </authorList>
    </citation>
    <scope>IDENTIFICATION</scope>
</reference>
<organism evidence="1 2">
    <name type="scientific">Emiliania huxleyi (strain CCMP1516)</name>
    <dbReference type="NCBI Taxonomy" id="280463"/>
    <lineage>
        <taxon>Eukaryota</taxon>
        <taxon>Haptista</taxon>
        <taxon>Haptophyta</taxon>
        <taxon>Prymnesiophyceae</taxon>
        <taxon>Isochrysidales</taxon>
        <taxon>Noelaerhabdaceae</taxon>
        <taxon>Emiliania</taxon>
    </lineage>
</organism>
<evidence type="ECO:0000313" key="1">
    <source>
        <dbReference type="EnsemblProtists" id="EOD32368"/>
    </source>
</evidence>
<accession>A0A0D3K9D3</accession>
<protein>
    <submittedName>
        <fullName evidence="1">Uncharacterized protein</fullName>
    </submittedName>
</protein>
<sequence length="157" mass="16811">MCPAHSLARRSALSHAAVAAAAYLLGHRAGALESQPPAEPEDDSVWHEGEFEEHRAREAAAKAALLEHLRHRSYVRLAPSRVAGVGVVALVDIPAETDPFVPPNAHLCRAEQSIPLTSDELQSLPPPVLEHVLSFHDSTPGRVPVNACGTVTMDASW</sequence>
<dbReference type="HOGENOM" id="CLU_1681232_0_0_1"/>
<keyword evidence="2" id="KW-1185">Reference proteome</keyword>
<proteinExistence type="predicted"/>
<dbReference type="PaxDb" id="2903-EOD32368"/>
<dbReference type="KEGG" id="ehx:EMIHUDRAFT_230897"/>
<dbReference type="RefSeq" id="XP_005784797.1">
    <property type="nucleotide sequence ID" value="XM_005784740.1"/>
</dbReference>
<name>A0A0D3K9D3_EMIH1</name>
<evidence type="ECO:0000313" key="2">
    <source>
        <dbReference type="Proteomes" id="UP000013827"/>
    </source>
</evidence>
<reference evidence="2" key="1">
    <citation type="journal article" date="2013" name="Nature">
        <title>Pan genome of the phytoplankton Emiliania underpins its global distribution.</title>
        <authorList>
            <person name="Read B.A."/>
            <person name="Kegel J."/>
            <person name="Klute M.J."/>
            <person name="Kuo A."/>
            <person name="Lefebvre S.C."/>
            <person name="Maumus F."/>
            <person name="Mayer C."/>
            <person name="Miller J."/>
            <person name="Monier A."/>
            <person name="Salamov A."/>
            <person name="Young J."/>
            <person name="Aguilar M."/>
            <person name="Claverie J.M."/>
            <person name="Frickenhaus S."/>
            <person name="Gonzalez K."/>
            <person name="Herman E.K."/>
            <person name="Lin Y.C."/>
            <person name="Napier J."/>
            <person name="Ogata H."/>
            <person name="Sarno A.F."/>
            <person name="Shmutz J."/>
            <person name="Schroeder D."/>
            <person name="de Vargas C."/>
            <person name="Verret F."/>
            <person name="von Dassow P."/>
            <person name="Valentin K."/>
            <person name="Van de Peer Y."/>
            <person name="Wheeler G."/>
            <person name="Dacks J.B."/>
            <person name="Delwiche C.F."/>
            <person name="Dyhrman S.T."/>
            <person name="Glockner G."/>
            <person name="John U."/>
            <person name="Richards T."/>
            <person name="Worden A.Z."/>
            <person name="Zhang X."/>
            <person name="Grigoriev I.V."/>
            <person name="Allen A.E."/>
            <person name="Bidle K."/>
            <person name="Borodovsky M."/>
            <person name="Bowler C."/>
            <person name="Brownlee C."/>
            <person name="Cock J.M."/>
            <person name="Elias M."/>
            <person name="Gladyshev V.N."/>
            <person name="Groth M."/>
            <person name="Guda C."/>
            <person name="Hadaegh A."/>
            <person name="Iglesias-Rodriguez M.D."/>
            <person name="Jenkins J."/>
            <person name="Jones B.M."/>
            <person name="Lawson T."/>
            <person name="Leese F."/>
            <person name="Lindquist E."/>
            <person name="Lobanov A."/>
            <person name="Lomsadze A."/>
            <person name="Malik S.B."/>
            <person name="Marsh M.E."/>
            <person name="Mackinder L."/>
            <person name="Mock T."/>
            <person name="Mueller-Roeber B."/>
            <person name="Pagarete A."/>
            <person name="Parker M."/>
            <person name="Probert I."/>
            <person name="Quesneville H."/>
            <person name="Raines C."/>
            <person name="Rensing S.A."/>
            <person name="Riano-Pachon D.M."/>
            <person name="Richier S."/>
            <person name="Rokitta S."/>
            <person name="Shiraiwa Y."/>
            <person name="Soanes D.M."/>
            <person name="van der Giezen M."/>
            <person name="Wahlund T.M."/>
            <person name="Williams B."/>
            <person name="Wilson W."/>
            <person name="Wolfe G."/>
            <person name="Wurch L.L."/>
        </authorList>
    </citation>
    <scope>NUCLEOTIDE SEQUENCE</scope>
</reference>
<dbReference type="AlphaFoldDB" id="A0A0D3K9D3"/>
<dbReference type="Proteomes" id="UP000013827">
    <property type="component" value="Unassembled WGS sequence"/>
</dbReference>